<dbReference type="Gene3D" id="3.40.50.10810">
    <property type="entry name" value="Tandem AAA-ATPase domain"/>
    <property type="match status" value="1"/>
</dbReference>
<evidence type="ECO:0000256" key="6">
    <source>
        <dbReference type="ARBA" id="ARBA00023242"/>
    </source>
</evidence>
<sequence length="1513" mass="173909">MSARPAFEQFTAQPPQPAGEVVTQQAGDPGQGQELTISKLENAITSMEEQGLQNDHRHAKALLLKQKLQAGMPEGQQEAPGGSQQITPAQLAQLKAQVSAYRLLARNEPVPEALVTEAVMLRPKVTTLLPEPYEYPGESESGEKLPYDLMKIFSLHQIRCNRPSTIAPPTGIDPAGMLKQRENAIQNRIGLRMKLLCNLPADIPEHMKLKAEIELRALRVVNLQTQVRSEVMSCMKRDTTLETALNPFAYRRVKRQSLREARVTETLEKQQKMEQERKRRQKHTDLMQAIIQHGKDFKEYHRNNLIKTHKAKKAVWTYHQNNERERKKDEIRNEKLRMQRLMQEDEEGYRALLDEKKDQRLVYLLQQTDEYVDSLCSLLKQHQTTEKKKKREDKRIEKGNQVDDEARVHVREISTGKILTGDQAPTPEEIDIWLETHPGYQLVPRDQLSDDEDDEEEAPAEPPEEKEDEYAGMDEEMKAKMIIEKARNEEDEYDQKSKKQEADYYATAHKIKEKVVKQHETMGGGDPNLQLKPYQLKGLEWMVSLYNNNLNGILADEMGLGKTIQTISLLTYLMEVKQNNGPYLVIVPLSTLSNWQSEFAKWAPNVKSVIYKGTKDARRRVEGQIRKVDFNVLMTTYEYVIKEKSLLGKIRWKYMIIDEGHRLKNHNSKLTNMLNGFFHAQHRLLLTGTPLQNKLPELWALLNFLLPSIFSSCDTFEQWFNAPFATTGEKVELNQEETMLIIRRLHKVLRPFLLRRLKKEVESELPDKTEYVIKCDMSALQKVIYRHMKKGLLLDAKASSGARSLSNTIVHLRKLCNHPFLFQNIEDSCRAHWKVNEVNGKELMRVAGKLELLDRILPKLKASGHRVLMFFQMTKMMDIFEDFLHFRNYTYLRLDGSTKPDERGDLLSLYNAPDSEYFLFMLSTRAGGLGLNLQTADTVIIFDSDWNPHQDMQAQDRAHRIGQKKEVRVLRLITANSVEEKMLAVARYKLNVDEKVIQAGKFDQRSTGAERKLMLERIIQADEEEDEEEVVPDDETVNQMVARSEEEFNQFQSMDIDRRREEANQLHRKPRLLEEQEIPEDIVKQSFDFDELEKAKEEGREIVNETPNQRRRRKEVDYSGDLMSEEQFMKQVEEVEDENERYIAEKKKQRKRKLAGLDENDDTMDDVVLAHKKKKTDPELVEKINEMLAPIMEYTDEDEALIVEPFQTLPTRKELPDYYQIVTKPMDFDRINKKIETGRYTTMEEVNDDMELLVNNAALYNEEGSVIVEHSKIILKLWKDQYDKFMTPPKPEEPATPVKKEKEAPTPSTSSSKPSTSGTSSATERQRQQAAAALAQQQAFMAAVSKMPPAQQAMIVTALQSGANPAQIQAMMLQMQAATAAQAQGANTPAAMMLQQMQQAAQLQAFMAAAAAAQSTPKKKEETKKEETKEKVAKTEDEPSTSAASEPSTSAAAGSSGKKKAEKEEAEPEPMEEDDDEEEEIIGKKKEAPSGRRKSRPTRRYSNEDYEDEDDDE</sequence>
<dbReference type="PRINTS" id="PR00503">
    <property type="entry name" value="BROMODOMAIN"/>
</dbReference>
<dbReference type="InterPro" id="IPR037259">
    <property type="entry name" value="BRK_sf"/>
</dbReference>
<gene>
    <name evidence="15" type="primary">Cnig_chr_IV.g15150</name>
    <name evidence="15" type="ORF">B9Z55_015150</name>
</gene>
<reference evidence="16" key="1">
    <citation type="submission" date="2017-10" db="EMBL/GenBank/DDBJ databases">
        <title>Rapid genome shrinkage in a self-fertile nematode reveals novel sperm competition proteins.</title>
        <authorList>
            <person name="Yin D."/>
            <person name="Schwarz E.M."/>
            <person name="Thomas C.G."/>
            <person name="Felde R.L."/>
            <person name="Korf I.F."/>
            <person name="Cutter A.D."/>
            <person name="Schartner C.M."/>
            <person name="Ralston E.J."/>
            <person name="Meyer B.J."/>
            <person name="Haag E.S."/>
        </authorList>
    </citation>
    <scope>NUCLEOTIDE SEQUENCE [LARGE SCALE GENOMIC DNA]</scope>
    <source>
        <strain evidence="16">JU1422</strain>
    </source>
</reference>
<dbReference type="SMART" id="SM00490">
    <property type="entry name" value="HELICc"/>
    <property type="match status" value="1"/>
</dbReference>
<dbReference type="GO" id="GO:0005634">
    <property type="term" value="C:nucleus"/>
    <property type="evidence" value="ECO:0007669"/>
    <property type="project" value="UniProtKB-SubCell"/>
</dbReference>
<feature type="compositionally biased region" description="Acidic residues" evidence="9">
    <location>
        <begin position="1464"/>
        <end position="1480"/>
    </location>
</feature>
<feature type="compositionally biased region" description="Basic and acidic residues" evidence="9">
    <location>
        <begin position="393"/>
        <end position="403"/>
    </location>
</feature>
<feature type="compositionally biased region" description="Low complexity" evidence="9">
    <location>
        <begin position="1440"/>
        <end position="1456"/>
    </location>
</feature>
<dbReference type="InterPro" id="IPR027417">
    <property type="entry name" value="P-loop_NTPase"/>
</dbReference>
<dbReference type="SMART" id="SM01314">
    <property type="entry name" value="SnAC"/>
    <property type="match status" value="1"/>
</dbReference>
<feature type="coiled-coil region" evidence="8">
    <location>
        <begin position="1125"/>
        <end position="1152"/>
    </location>
</feature>
<dbReference type="InterPro" id="IPR001487">
    <property type="entry name" value="Bromodomain"/>
</dbReference>
<dbReference type="FunFam" id="3.40.5.120:FF:000006">
    <property type="entry name" value="Brahma, isoform F"/>
    <property type="match status" value="1"/>
</dbReference>
<dbReference type="GO" id="GO:0042393">
    <property type="term" value="F:histone binding"/>
    <property type="evidence" value="ECO:0007669"/>
    <property type="project" value="InterPro"/>
</dbReference>
<keyword evidence="8" id="KW-0175">Coiled coil</keyword>
<dbReference type="Pfam" id="PF00439">
    <property type="entry name" value="Bromodomain"/>
    <property type="match status" value="1"/>
</dbReference>
<dbReference type="FunFam" id="3.40.50.300:FF:002335">
    <property type="entry name" value="SWI/SNF nucleosome remodeling complex component"/>
    <property type="match status" value="1"/>
</dbReference>
<feature type="domain" description="Helicase ATP-binding" evidence="11">
    <location>
        <begin position="543"/>
        <end position="708"/>
    </location>
</feature>
<keyword evidence="4 7" id="KW-0103">Bromodomain</keyword>
<dbReference type="Gene3D" id="1.20.920.10">
    <property type="entry name" value="Bromodomain-like"/>
    <property type="match status" value="1"/>
</dbReference>
<evidence type="ECO:0000256" key="2">
    <source>
        <dbReference type="ARBA" id="ARBA00022801"/>
    </source>
</evidence>
<feature type="domain" description="QLQ" evidence="14">
    <location>
        <begin position="85"/>
        <end position="120"/>
    </location>
</feature>
<feature type="domain" description="Bromo" evidence="10">
    <location>
        <begin position="1198"/>
        <end position="1268"/>
    </location>
</feature>
<dbReference type="FunFam" id="3.40.50.10810:FF:000008">
    <property type="entry name" value="Chromatin structure-remodeling complex subunit snf21"/>
    <property type="match status" value="1"/>
</dbReference>
<evidence type="ECO:0000256" key="5">
    <source>
        <dbReference type="ARBA" id="ARBA00023163"/>
    </source>
</evidence>
<dbReference type="EMBL" id="PDUG01000004">
    <property type="protein sequence ID" value="PIC35978.1"/>
    <property type="molecule type" value="Genomic_DNA"/>
</dbReference>
<feature type="region of interest" description="Disordered" evidence="9">
    <location>
        <begin position="1"/>
        <end position="32"/>
    </location>
</feature>
<dbReference type="PROSITE" id="PS50014">
    <property type="entry name" value="BROMODOMAIN_2"/>
    <property type="match status" value="1"/>
</dbReference>
<dbReference type="STRING" id="1611254.A0A2G5U8W8"/>
<feature type="region of interest" description="Disordered" evidence="9">
    <location>
        <begin position="382"/>
        <end position="403"/>
    </location>
</feature>
<feature type="region of interest" description="Disordered" evidence="9">
    <location>
        <begin position="1286"/>
        <end position="1332"/>
    </location>
</feature>
<dbReference type="SUPFAM" id="SSF160481">
    <property type="entry name" value="BRK domain-like"/>
    <property type="match status" value="1"/>
</dbReference>
<dbReference type="GO" id="GO:0005524">
    <property type="term" value="F:ATP binding"/>
    <property type="evidence" value="ECO:0007669"/>
    <property type="project" value="InterPro"/>
</dbReference>
<organism evidence="15 16">
    <name type="scientific">Caenorhabditis nigoni</name>
    <dbReference type="NCBI Taxonomy" id="1611254"/>
    <lineage>
        <taxon>Eukaryota</taxon>
        <taxon>Metazoa</taxon>
        <taxon>Ecdysozoa</taxon>
        <taxon>Nematoda</taxon>
        <taxon>Chromadorea</taxon>
        <taxon>Rhabditida</taxon>
        <taxon>Rhabditina</taxon>
        <taxon>Rhabditomorpha</taxon>
        <taxon>Rhabditoidea</taxon>
        <taxon>Rhabditidae</taxon>
        <taxon>Peloderinae</taxon>
        <taxon>Caenorhabditis</taxon>
    </lineage>
</organism>
<feature type="compositionally biased region" description="Basic and acidic residues" evidence="9">
    <location>
        <begin position="1290"/>
        <end position="1304"/>
    </location>
</feature>
<dbReference type="Proteomes" id="UP000230233">
    <property type="component" value="Chromosome IV"/>
</dbReference>
<keyword evidence="6" id="KW-0539">Nucleus</keyword>
<dbReference type="PANTHER" id="PTHR10799">
    <property type="entry name" value="SNF2/RAD54 HELICASE FAMILY"/>
    <property type="match status" value="1"/>
</dbReference>
<protein>
    <submittedName>
        <fullName evidence="15">Uncharacterized protein</fullName>
    </submittedName>
</protein>
<dbReference type="PROSITE" id="PS51666">
    <property type="entry name" value="QLQ"/>
    <property type="match status" value="1"/>
</dbReference>
<feature type="domain" description="HSA" evidence="13">
    <location>
        <begin position="271"/>
        <end position="343"/>
    </location>
</feature>
<evidence type="ECO:0000259" key="14">
    <source>
        <dbReference type="PROSITE" id="PS51666"/>
    </source>
</evidence>
<dbReference type="InterPro" id="IPR000330">
    <property type="entry name" value="SNF2_N"/>
</dbReference>
<keyword evidence="5" id="KW-0804">Transcription</keyword>
<dbReference type="SUPFAM" id="SSF52540">
    <property type="entry name" value="P-loop containing nucleoside triphosphate hydrolases"/>
    <property type="match status" value="2"/>
</dbReference>
<dbReference type="SMART" id="SM00951">
    <property type="entry name" value="QLQ"/>
    <property type="match status" value="1"/>
</dbReference>
<dbReference type="InterPro" id="IPR029295">
    <property type="entry name" value="SnAC"/>
</dbReference>
<dbReference type="GO" id="GO:0016787">
    <property type="term" value="F:hydrolase activity"/>
    <property type="evidence" value="ECO:0007669"/>
    <property type="project" value="UniProtKB-KW"/>
</dbReference>
<feature type="compositionally biased region" description="Basic and acidic residues" evidence="9">
    <location>
        <begin position="1418"/>
        <end position="1437"/>
    </location>
</feature>
<dbReference type="CDD" id="cd18793">
    <property type="entry name" value="SF2_C_SNF"/>
    <property type="match status" value="1"/>
</dbReference>
<name>A0A2G5U8W8_9PELO</name>
<keyword evidence="16" id="KW-1185">Reference proteome</keyword>
<dbReference type="InterPro" id="IPR014012">
    <property type="entry name" value="HSA_dom"/>
</dbReference>
<evidence type="ECO:0000313" key="15">
    <source>
        <dbReference type="EMBL" id="PIC35978.1"/>
    </source>
</evidence>
<comment type="caution">
    <text evidence="15">The sequence shown here is derived from an EMBL/GenBank/DDBJ whole genome shotgun (WGS) entry which is preliminary data.</text>
</comment>
<evidence type="ECO:0000259" key="11">
    <source>
        <dbReference type="PROSITE" id="PS51192"/>
    </source>
</evidence>
<feature type="region of interest" description="Disordered" evidence="9">
    <location>
        <begin position="443"/>
        <end position="473"/>
    </location>
</feature>
<evidence type="ECO:0000313" key="16">
    <source>
        <dbReference type="Proteomes" id="UP000230233"/>
    </source>
</evidence>
<dbReference type="SUPFAM" id="SSF47370">
    <property type="entry name" value="Bromodomain"/>
    <property type="match status" value="1"/>
</dbReference>
<feature type="compositionally biased region" description="Acidic residues" evidence="9">
    <location>
        <begin position="1504"/>
        <end position="1513"/>
    </location>
</feature>
<dbReference type="Pfam" id="PF07529">
    <property type="entry name" value="HSA"/>
    <property type="match status" value="1"/>
</dbReference>
<dbReference type="PROSITE" id="PS51194">
    <property type="entry name" value="HELICASE_CTER"/>
    <property type="match status" value="1"/>
</dbReference>
<dbReference type="Pfam" id="PF00176">
    <property type="entry name" value="SNF2-rel_dom"/>
    <property type="match status" value="1"/>
</dbReference>
<dbReference type="Gene3D" id="1.20.5.170">
    <property type="match status" value="1"/>
</dbReference>
<evidence type="ECO:0000256" key="9">
    <source>
        <dbReference type="SAM" id="MobiDB-lite"/>
    </source>
</evidence>
<dbReference type="SMART" id="SM00297">
    <property type="entry name" value="BROMO"/>
    <property type="match status" value="1"/>
</dbReference>
<evidence type="ECO:0000256" key="1">
    <source>
        <dbReference type="ARBA" id="ARBA00004123"/>
    </source>
</evidence>
<dbReference type="PROSITE" id="PS51204">
    <property type="entry name" value="HSA"/>
    <property type="match status" value="1"/>
</dbReference>
<evidence type="ECO:0000256" key="3">
    <source>
        <dbReference type="ARBA" id="ARBA00023015"/>
    </source>
</evidence>
<dbReference type="InterPro" id="IPR006576">
    <property type="entry name" value="BRK_domain"/>
</dbReference>
<feature type="compositionally biased region" description="Low complexity" evidence="9">
    <location>
        <begin position="1305"/>
        <end position="1332"/>
    </location>
</feature>
<proteinExistence type="predicted"/>
<evidence type="ECO:0000259" key="12">
    <source>
        <dbReference type="PROSITE" id="PS51194"/>
    </source>
</evidence>
<dbReference type="Pfam" id="PF00271">
    <property type="entry name" value="Helicase_C"/>
    <property type="match status" value="1"/>
</dbReference>
<evidence type="ECO:0000256" key="7">
    <source>
        <dbReference type="PROSITE-ProRule" id="PRU00035"/>
    </source>
</evidence>
<dbReference type="Pfam" id="PF08880">
    <property type="entry name" value="QLQ"/>
    <property type="match status" value="1"/>
</dbReference>
<dbReference type="CDD" id="cd17996">
    <property type="entry name" value="DEXHc_SMARCA2_SMARCA4"/>
    <property type="match status" value="1"/>
</dbReference>
<evidence type="ECO:0000259" key="10">
    <source>
        <dbReference type="PROSITE" id="PS50014"/>
    </source>
</evidence>
<evidence type="ECO:0000256" key="8">
    <source>
        <dbReference type="SAM" id="Coils"/>
    </source>
</evidence>
<dbReference type="GO" id="GO:0006355">
    <property type="term" value="P:regulation of DNA-templated transcription"/>
    <property type="evidence" value="ECO:0007669"/>
    <property type="project" value="InterPro"/>
</dbReference>
<dbReference type="Gene3D" id="3.40.50.300">
    <property type="entry name" value="P-loop containing nucleotide triphosphate hydrolases"/>
    <property type="match status" value="1"/>
</dbReference>
<accession>A0A2G5U8W8</accession>
<dbReference type="SMART" id="SM00573">
    <property type="entry name" value="HSA"/>
    <property type="match status" value="1"/>
</dbReference>
<dbReference type="Pfam" id="PF07533">
    <property type="entry name" value="BRK"/>
    <property type="match status" value="1"/>
</dbReference>
<dbReference type="OrthoDB" id="6017at2759"/>
<keyword evidence="2" id="KW-0378">Hydrolase</keyword>
<dbReference type="Pfam" id="PF14619">
    <property type="entry name" value="SnAC"/>
    <property type="match status" value="1"/>
</dbReference>
<dbReference type="InterPro" id="IPR036427">
    <property type="entry name" value="Bromodomain-like_sf"/>
</dbReference>
<dbReference type="FunFam" id="1.20.5.170:FF:000008">
    <property type="entry name" value="probable global transcription activator SNF2L2 isoform X1"/>
    <property type="match status" value="1"/>
</dbReference>
<feature type="domain" description="Helicase C-terminal" evidence="12">
    <location>
        <begin position="852"/>
        <end position="1014"/>
    </location>
</feature>
<feature type="region of interest" description="Disordered" evidence="9">
    <location>
        <begin position="1414"/>
        <end position="1513"/>
    </location>
</feature>
<dbReference type="InterPro" id="IPR014978">
    <property type="entry name" value="Gln-Leu-Gln_QLQ"/>
</dbReference>
<dbReference type="InterPro" id="IPR049730">
    <property type="entry name" value="SNF2/RAD54-like_C"/>
</dbReference>
<feature type="compositionally biased region" description="Basic and acidic residues" evidence="9">
    <location>
        <begin position="1481"/>
        <end position="1490"/>
    </location>
</feature>
<keyword evidence="3" id="KW-0805">Transcription regulation</keyword>
<dbReference type="InterPro" id="IPR038718">
    <property type="entry name" value="SNF2-like_sf"/>
</dbReference>
<comment type="subcellular location">
    <subcellularLocation>
        <location evidence="1">Nucleus</location>
    </subcellularLocation>
</comment>
<dbReference type="PROSITE" id="PS51192">
    <property type="entry name" value="HELICASE_ATP_BIND_1"/>
    <property type="match status" value="1"/>
</dbReference>
<feature type="compositionally biased region" description="Acidic residues" evidence="9">
    <location>
        <begin position="449"/>
        <end position="473"/>
    </location>
</feature>
<dbReference type="Gene3D" id="3.40.5.120">
    <property type="match status" value="1"/>
</dbReference>
<dbReference type="SMART" id="SM00487">
    <property type="entry name" value="DEXDc"/>
    <property type="match status" value="1"/>
</dbReference>
<dbReference type="FunFam" id="1.20.920.10:FF:000098">
    <property type="entry name" value="SWI/SNF nucleosome remodeling complex component"/>
    <property type="match status" value="1"/>
</dbReference>
<dbReference type="InterPro" id="IPR001650">
    <property type="entry name" value="Helicase_C-like"/>
</dbReference>
<evidence type="ECO:0000259" key="13">
    <source>
        <dbReference type="PROSITE" id="PS51204"/>
    </source>
</evidence>
<evidence type="ECO:0000256" key="4">
    <source>
        <dbReference type="ARBA" id="ARBA00023117"/>
    </source>
</evidence>
<dbReference type="SMART" id="SM00592">
    <property type="entry name" value="BRK"/>
    <property type="match status" value="1"/>
</dbReference>
<dbReference type="InterPro" id="IPR014001">
    <property type="entry name" value="Helicase_ATP-bd"/>
</dbReference>